<dbReference type="GO" id="GO:0015562">
    <property type="term" value="F:efflux transmembrane transporter activity"/>
    <property type="evidence" value="ECO:0007669"/>
    <property type="project" value="InterPro"/>
</dbReference>
<organism evidence="2 3">
    <name type="scientific">Sulfurimonas hongkongensis</name>
    <dbReference type="NCBI Taxonomy" id="1172190"/>
    <lineage>
        <taxon>Bacteria</taxon>
        <taxon>Pseudomonadati</taxon>
        <taxon>Campylobacterota</taxon>
        <taxon>Epsilonproteobacteria</taxon>
        <taxon>Campylobacterales</taxon>
        <taxon>Sulfurimonadaceae</taxon>
        <taxon>Sulfurimonas</taxon>
    </lineage>
</organism>
<comment type="caution">
    <text evidence="2">The sequence shown here is derived from an EMBL/GenBank/DDBJ whole genome shotgun (WGS) entry which is preliminary data.</text>
</comment>
<evidence type="ECO:0000256" key="1">
    <source>
        <dbReference type="SAM" id="SignalP"/>
    </source>
</evidence>
<sequence>MKIKICLLLFASTTLFAQNLSEIIQALEMSKRVTSMKEQSKSSIAQTKLLGAYDAPYLGLSISHADESSDKGEEYAVGISQDISHPFTNKSVAVDAKTKAIELGSSYNLDMLSLDIAKIYHQACIRKEISLSLKSLYEEQNEGYLRLQRAHALGEISKKELLFNKLDLAKTKQSVRTYKRAYLAKLSSLNESVDNLTINDLACDDLIRITKEVELKEVQEHALIKKISYEQSSANSFYNVYNSTFSTIGYELLYEKELDKDRYTFGLSLPLDFLSSKAQMQRTELMHLDASLMAKKDALSIEIQNYLSASSIRLKALYEEFVVLEEEILPLSLELKDLAKKSLKEGHSSVLEYLDATRSYTKIVLELQEIKKDYYNELIELYKKADMRERL</sequence>
<evidence type="ECO:0008006" key="4">
    <source>
        <dbReference type="Google" id="ProtNLM"/>
    </source>
</evidence>
<dbReference type="eggNOG" id="ENOG5031ATF">
    <property type="taxonomic scope" value="Bacteria"/>
</dbReference>
<dbReference type="OrthoDB" id="5333027at2"/>
<dbReference type="EMBL" id="AUPZ01000005">
    <property type="protein sequence ID" value="EQB39826.1"/>
    <property type="molecule type" value="Genomic_DNA"/>
</dbReference>
<gene>
    <name evidence="2" type="ORF">M947_04415</name>
</gene>
<feature type="signal peptide" evidence="1">
    <location>
        <begin position="1"/>
        <end position="17"/>
    </location>
</feature>
<dbReference type="AlphaFoldDB" id="T0JNX9"/>
<dbReference type="PATRIC" id="fig|1172190.3.peg.860"/>
<name>T0JNX9_9BACT</name>
<keyword evidence="3" id="KW-1185">Reference proteome</keyword>
<dbReference type="Proteomes" id="UP000015520">
    <property type="component" value="Unassembled WGS sequence"/>
</dbReference>
<proteinExistence type="predicted"/>
<dbReference type="STRING" id="1172190.M947_04415"/>
<dbReference type="SUPFAM" id="SSF56954">
    <property type="entry name" value="Outer membrane efflux proteins (OEP)"/>
    <property type="match status" value="1"/>
</dbReference>
<reference evidence="2 3" key="1">
    <citation type="submission" date="2013-07" db="EMBL/GenBank/DDBJ databases">
        <title>Sulfurimonas hongkongensis AST-10 Genome Sequencing.</title>
        <authorList>
            <person name="Cai L."/>
            <person name="Zhang T."/>
        </authorList>
    </citation>
    <scope>NUCLEOTIDE SEQUENCE [LARGE SCALE GENOMIC DNA]</scope>
    <source>
        <strain evidence="2 3">AST-10</strain>
    </source>
</reference>
<keyword evidence="1" id="KW-0732">Signal</keyword>
<feature type="chain" id="PRO_5004578169" description="Transporter" evidence="1">
    <location>
        <begin position="18"/>
        <end position="391"/>
    </location>
</feature>
<evidence type="ECO:0000313" key="3">
    <source>
        <dbReference type="Proteomes" id="UP000015520"/>
    </source>
</evidence>
<accession>T0JNX9</accession>
<dbReference type="Gene3D" id="1.20.1600.10">
    <property type="entry name" value="Outer membrane efflux proteins (OEP)"/>
    <property type="match status" value="1"/>
</dbReference>
<protein>
    <recommendedName>
        <fullName evidence="4">Transporter</fullName>
    </recommendedName>
</protein>
<dbReference type="RefSeq" id="WP_021287154.1">
    <property type="nucleotide sequence ID" value="NZ_AUPZ01000005.1"/>
</dbReference>
<evidence type="ECO:0000313" key="2">
    <source>
        <dbReference type="EMBL" id="EQB39826.1"/>
    </source>
</evidence>